<dbReference type="RefSeq" id="XP_041160420.1">
    <property type="nucleotide sequence ID" value="XM_041296812.1"/>
</dbReference>
<organism evidence="1 2">
    <name type="scientific">Suillus plorans</name>
    <dbReference type="NCBI Taxonomy" id="116603"/>
    <lineage>
        <taxon>Eukaryota</taxon>
        <taxon>Fungi</taxon>
        <taxon>Dikarya</taxon>
        <taxon>Basidiomycota</taxon>
        <taxon>Agaricomycotina</taxon>
        <taxon>Agaricomycetes</taxon>
        <taxon>Agaricomycetidae</taxon>
        <taxon>Boletales</taxon>
        <taxon>Suillineae</taxon>
        <taxon>Suillaceae</taxon>
        <taxon>Suillus</taxon>
    </lineage>
</organism>
<dbReference type="GO" id="GO:0003677">
    <property type="term" value="F:DNA binding"/>
    <property type="evidence" value="ECO:0007669"/>
    <property type="project" value="UniProtKB-KW"/>
</dbReference>
<feature type="non-terminal residue" evidence="1">
    <location>
        <position position="129"/>
    </location>
</feature>
<accession>A0A9P7AQD1</accession>
<comment type="caution">
    <text evidence="1">The sequence shown here is derived from an EMBL/GenBank/DDBJ whole genome shotgun (WGS) entry which is preliminary data.</text>
</comment>
<evidence type="ECO:0000313" key="1">
    <source>
        <dbReference type="EMBL" id="KAG1794192.1"/>
    </source>
</evidence>
<gene>
    <name evidence="1" type="ORF">HD556DRAFT_1221373</name>
</gene>
<dbReference type="EMBL" id="JABBWE010000027">
    <property type="protein sequence ID" value="KAG1794192.1"/>
    <property type="molecule type" value="Genomic_DNA"/>
</dbReference>
<dbReference type="Pfam" id="PF13384">
    <property type="entry name" value="HTH_23"/>
    <property type="match status" value="1"/>
</dbReference>
<dbReference type="OrthoDB" id="2994945at2759"/>
<evidence type="ECO:0000313" key="2">
    <source>
        <dbReference type="Proteomes" id="UP000719766"/>
    </source>
</evidence>
<proteinExistence type="predicted"/>
<dbReference type="InterPro" id="IPR009057">
    <property type="entry name" value="Homeodomain-like_sf"/>
</dbReference>
<feature type="non-terminal residue" evidence="1">
    <location>
        <position position="1"/>
    </location>
</feature>
<dbReference type="GeneID" id="64590576"/>
<keyword evidence="2" id="KW-1185">Reference proteome</keyword>
<name>A0A9P7AQD1_9AGAM</name>
<protein>
    <submittedName>
        <fullName evidence="1">Homeodomain-like protein</fullName>
    </submittedName>
</protein>
<sequence length="129" mass="15358">RKISADLKLAAIRLHEQGILRLRDILDCVGFSRRTFYRIKKLHDETGNVVKPTRSEYLGRPRTLNFEDLQYLLELVYHRPDWFLDKLTALMKRNHFVAMHYTTIHRELVRAGVSLKKLRKIASERNEDL</sequence>
<dbReference type="Proteomes" id="UP000719766">
    <property type="component" value="Unassembled WGS sequence"/>
</dbReference>
<keyword evidence="1" id="KW-0371">Homeobox</keyword>
<keyword evidence="1" id="KW-0238">DNA-binding</keyword>
<dbReference type="AlphaFoldDB" id="A0A9P7AQD1"/>
<reference evidence="1" key="1">
    <citation type="journal article" date="2020" name="New Phytol.">
        <title>Comparative genomics reveals dynamic genome evolution in host specialist ectomycorrhizal fungi.</title>
        <authorList>
            <person name="Lofgren L.A."/>
            <person name="Nguyen N.H."/>
            <person name="Vilgalys R."/>
            <person name="Ruytinx J."/>
            <person name="Liao H.L."/>
            <person name="Branco S."/>
            <person name="Kuo A."/>
            <person name="LaButti K."/>
            <person name="Lipzen A."/>
            <person name="Andreopoulos W."/>
            <person name="Pangilinan J."/>
            <person name="Riley R."/>
            <person name="Hundley H."/>
            <person name="Na H."/>
            <person name="Barry K."/>
            <person name="Grigoriev I.V."/>
            <person name="Stajich J.E."/>
            <person name="Kennedy P.G."/>
        </authorList>
    </citation>
    <scope>NUCLEOTIDE SEQUENCE</scope>
    <source>
        <strain evidence="1">S12</strain>
    </source>
</reference>
<dbReference type="SUPFAM" id="SSF46689">
    <property type="entry name" value="Homeodomain-like"/>
    <property type="match status" value="1"/>
</dbReference>